<keyword evidence="3" id="KW-1185">Reference proteome</keyword>
<gene>
    <name evidence="2" type="ordered locus">Halhy_4617</name>
</gene>
<dbReference type="Pfam" id="PF01797">
    <property type="entry name" value="Y1_Tnp"/>
    <property type="match status" value="1"/>
</dbReference>
<dbReference type="Proteomes" id="UP000008461">
    <property type="component" value="Chromosome"/>
</dbReference>
<reference evidence="2 3" key="1">
    <citation type="journal article" date="2011" name="Stand. Genomic Sci.">
        <title>Complete genome sequence of Haliscomenobacter hydrossis type strain (O).</title>
        <authorList>
            <consortium name="US DOE Joint Genome Institute (JGI-PGF)"/>
            <person name="Daligault H."/>
            <person name="Lapidus A."/>
            <person name="Zeytun A."/>
            <person name="Nolan M."/>
            <person name="Lucas S."/>
            <person name="Del Rio T.G."/>
            <person name="Tice H."/>
            <person name="Cheng J.F."/>
            <person name="Tapia R."/>
            <person name="Han C."/>
            <person name="Goodwin L."/>
            <person name="Pitluck S."/>
            <person name="Liolios K."/>
            <person name="Pagani I."/>
            <person name="Ivanova N."/>
            <person name="Huntemann M."/>
            <person name="Mavromatis K."/>
            <person name="Mikhailova N."/>
            <person name="Pati A."/>
            <person name="Chen A."/>
            <person name="Palaniappan K."/>
            <person name="Land M."/>
            <person name="Hauser L."/>
            <person name="Brambilla E.M."/>
            <person name="Rohde M."/>
            <person name="Verbarg S."/>
            <person name="Goker M."/>
            <person name="Bristow J."/>
            <person name="Eisen J.A."/>
            <person name="Markowitz V."/>
            <person name="Hugenholtz P."/>
            <person name="Kyrpides N.C."/>
            <person name="Klenk H.P."/>
            <person name="Woyke T."/>
        </authorList>
    </citation>
    <scope>NUCLEOTIDE SEQUENCE [LARGE SCALE GENOMIC DNA]</scope>
    <source>
        <strain evidence="3">ATCC 27775 / DSM 1100 / LMG 10767 / O</strain>
    </source>
</reference>
<dbReference type="SUPFAM" id="SSF143422">
    <property type="entry name" value="Transposase IS200-like"/>
    <property type="match status" value="1"/>
</dbReference>
<reference key="2">
    <citation type="submission" date="2011-04" db="EMBL/GenBank/DDBJ databases">
        <title>Complete sequence of chromosome of Haliscomenobacter hydrossis DSM 1100.</title>
        <authorList>
            <consortium name="US DOE Joint Genome Institute (JGI-PGF)"/>
            <person name="Lucas S."/>
            <person name="Han J."/>
            <person name="Lapidus A."/>
            <person name="Bruce D."/>
            <person name="Goodwin L."/>
            <person name="Pitluck S."/>
            <person name="Peters L."/>
            <person name="Kyrpides N."/>
            <person name="Mavromatis K."/>
            <person name="Ivanova N."/>
            <person name="Ovchinnikova G."/>
            <person name="Pagani I."/>
            <person name="Daligault H."/>
            <person name="Detter J.C."/>
            <person name="Han C."/>
            <person name="Land M."/>
            <person name="Hauser L."/>
            <person name="Markowitz V."/>
            <person name="Cheng J.-F."/>
            <person name="Hugenholtz P."/>
            <person name="Woyke T."/>
            <person name="Wu D."/>
            <person name="Verbarg S."/>
            <person name="Frueling A."/>
            <person name="Brambilla E."/>
            <person name="Klenk H.-P."/>
            <person name="Eisen J.A."/>
        </authorList>
    </citation>
    <scope>NUCLEOTIDE SEQUENCE</scope>
    <source>
        <strain>DSM 1100</strain>
    </source>
</reference>
<dbReference type="GO" id="GO:0006313">
    <property type="term" value="P:DNA transposition"/>
    <property type="evidence" value="ECO:0007669"/>
    <property type="project" value="InterPro"/>
</dbReference>
<dbReference type="PANTHER" id="PTHR33360">
    <property type="entry name" value="TRANSPOSASE FOR INSERTION SEQUENCE ELEMENT IS200"/>
    <property type="match status" value="1"/>
</dbReference>
<evidence type="ECO:0000313" key="2">
    <source>
        <dbReference type="EMBL" id="AEE52453.1"/>
    </source>
</evidence>
<dbReference type="Gene3D" id="3.30.70.1290">
    <property type="entry name" value="Transposase IS200-like"/>
    <property type="match status" value="1"/>
</dbReference>
<protein>
    <submittedName>
        <fullName evidence="2">Transposase IS200-family protein</fullName>
    </submittedName>
</protein>
<evidence type="ECO:0000259" key="1">
    <source>
        <dbReference type="SMART" id="SM01321"/>
    </source>
</evidence>
<name>F4KUL7_HALH1</name>
<dbReference type="PANTHER" id="PTHR33360:SF2">
    <property type="entry name" value="TRANSPOSASE FOR INSERTION SEQUENCE ELEMENT IS200"/>
    <property type="match status" value="1"/>
</dbReference>
<dbReference type="HOGENOM" id="CLU_101320_1_0_10"/>
<dbReference type="GO" id="GO:0004803">
    <property type="term" value="F:transposase activity"/>
    <property type="evidence" value="ECO:0007669"/>
    <property type="project" value="InterPro"/>
</dbReference>
<dbReference type="eggNOG" id="COG1943">
    <property type="taxonomic scope" value="Bacteria"/>
</dbReference>
<sequence>MHTVFAVKYRKALIEDFWKENLLGTIGNLVNEEGGKLIIVNGTNDHVHCCFSLKPSISISNIMQKIKGKSSKWVNDEGLCDTHFEWQKGYGAFSYSHSQLNALFRYVQNQKEHHKKRGFREEYLELLKKFEVDFDEQYIFHDPID</sequence>
<dbReference type="EMBL" id="CP002691">
    <property type="protein sequence ID" value="AEE52453.1"/>
    <property type="molecule type" value="Genomic_DNA"/>
</dbReference>
<feature type="domain" description="Transposase IS200-like" evidence="1">
    <location>
        <begin position="1"/>
        <end position="110"/>
    </location>
</feature>
<accession>F4KUL7</accession>
<dbReference type="AlphaFoldDB" id="F4KUL7"/>
<dbReference type="KEGG" id="hhy:Halhy_4617"/>
<proteinExistence type="predicted"/>
<organism evidence="2 3">
    <name type="scientific">Haliscomenobacter hydrossis (strain ATCC 27775 / DSM 1100 / LMG 10767 / O)</name>
    <dbReference type="NCBI Taxonomy" id="760192"/>
    <lineage>
        <taxon>Bacteria</taxon>
        <taxon>Pseudomonadati</taxon>
        <taxon>Bacteroidota</taxon>
        <taxon>Saprospiria</taxon>
        <taxon>Saprospirales</taxon>
        <taxon>Haliscomenobacteraceae</taxon>
        <taxon>Haliscomenobacter</taxon>
    </lineage>
</organism>
<evidence type="ECO:0000313" key="3">
    <source>
        <dbReference type="Proteomes" id="UP000008461"/>
    </source>
</evidence>
<dbReference type="InterPro" id="IPR002686">
    <property type="entry name" value="Transposase_17"/>
</dbReference>
<dbReference type="NCBIfam" id="NF033573">
    <property type="entry name" value="transpos_IS200"/>
    <property type="match status" value="1"/>
</dbReference>
<dbReference type="GO" id="GO:0003677">
    <property type="term" value="F:DNA binding"/>
    <property type="evidence" value="ECO:0007669"/>
    <property type="project" value="InterPro"/>
</dbReference>
<dbReference type="SMART" id="SM01321">
    <property type="entry name" value="Y1_Tnp"/>
    <property type="match status" value="1"/>
</dbReference>
<dbReference type="InterPro" id="IPR036515">
    <property type="entry name" value="Transposase_17_sf"/>
</dbReference>